<evidence type="ECO:0000313" key="3">
    <source>
        <dbReference type="Proteomes" id="UP000316079"/>
    </source>
</evidence>
<protein>
    <submittedName>
        <fullName evidence="2">Uncharacterized protein</fullName>
    </submittedName>
</protein>
<comment type="caution">
    <text evidence="2">The sequence shown here is derived from an EMBL/GenBank/DDBJ whole genome shotgun (WGS) entry which is preliminary data.</text>
</comment>
<sequence length="239" mass="25981">MMALNEDFTTHPPLSNGGSSVNHSGTDTPVEHPEDVLPPPEHTSPDLNGALRTCRASLASSSSDCDQLAELMPSGLAPTYCVHCSVRPPLVCCNLQGQMGGGVFPDHFCCNRGQTGGTVCPNRFPTPAGLHLSPCAHCFCLQQQHWHEHLQSRRHRPMLRHTLSGDEEHLQSIIVSEESGVLVLIAAIQCSCFEQMHVFTSVSPAADAITPQESSTPRPFRFPKRDGFGFISSWKCVSL</sequence>
<organism evidence="2 3">
    <name type="scientific">Danionella cerebrum</name>
    <dbReference type="NCBI Taxonomy" id="2873325"/>
    <lineage>
        <taxon>Eukaryota</taxon>
        <taxon>Metazoa</taxon>
        <taxon>Chordata</taxon>
        <taxon>Craniata</taxon>
        <taxon>Vertebrata</taxon>
        <taxon>Euteleostomi</taxon>
        <taxon>Actinopterygii</taxon>
        <taxon>Neopterygii</taxon>
        <taxon>Teleostei</taxon>
        <taxon>Ostariophysi</taxon>
        <taxon>Cypriniformes</taxon>
        <taxon>Danionidae</taxon>
        <taxon>Danioninae</taxon>
        <taxon>Danionella</taxon>
    </lineage>
</organism>
<proteinExistence type="predicted"/>
<feature type="compositionally biased region" description="Polar residues" evidence="1">
    <location>
        <begin position="12"/>
        <end position="27"/>
    </location>
</feature>
<evidence type="ECO:0000313" key="2">
    <source>
        <dbReference type="EMBL" id="TRY60411.1"/>
    </source>
</evidence>
<name>A0A553N4P8_9TELE</name>
<dbReference type="Proteomes" id="UP000316079">
    <property type="component" value="Unassembled WGS sequence"/>
</dbReference>
<keyword evidence="3" id="KW-1185">Reference proteome</keyword>
<evidence type="ECO:0000256" key="1">
    <source>
        <dbReference type="SAM" id="MobiDB-lite"/>
    </source>
</evidence>
<feature type="region of interest" description="Disordered" evidence="1">
    <location>
        <begin position="1"/>
        <end position="48"/>
    </location>
</feature>
<gene>
    <name evidence="2" type="ORF">DNTS_007173</name>
</gene>
<accession>A0A553N4P8</accession>
<dbReference type="EMBL" id="SRMA01027052">
    <property type="protein sequence ID" value="TRY60411.1"/>
    <property type="molecule type" value="Genomic_DNA"/>
</dbReference>
<reference evidence="2 3" key="1">
    <citation type="journal article" date="2019" name="Sci. Data">
        <title>Hybrid genome assembly and annotation of Danionella translucida.</title>
        <authorList>
            <person name="Kadobianskyi M."/>
            <person name="Schulze L."/>
            <person name="Schuelke M."/>
            <person name="Judkewitz B."/>
        </authorList>
    </citation>
    <scope>NUCLEOTIDE SEQUENCE [LARGE SCALE GENOMIC DNA]</scope>
    <source>
        <strain evidence="2 3">Bolton</strain>
    </source>
</reference>
<dbReference type="AlphaFoldDB" id="A0A553N4P8"/>